<name>A0AAV7SD20_PLEWA</name>
<keyword evidence="3" id="KW-1185">Reference proteome</keyword>
<proteinExistence type="predicted"/>
<evidence type="ECO:0000313" key="2">
    <source>
        <dbReference type="EMBL" id="KAJ1161255.1"/>
    </source>
</evidence>
<organism evidence="2 3">
    <name type="scientific">Pleurodeles waltl</name>
    <name type="common">Iberian ribbed newt</name>
    <dbReference type="NCBI Taxonomy" id="8319"/>
    <lineage>
        <taxon>Eukaryota</taxon>
        <taxon>Metazoa</taxon>
        <taxon>Chordata</taxon>
        <taxon>Craniata</taxon>
        <taxon>Vertebrata</taxon>
        <taxon>Euteleostomi</taxon>
        <taxon>Amphibia</taxon>
        <taxon>Batrachia</taxon>
        <taxon>Caudata</taxon>
        <taxon>Salamandroidea</taxon>
        <taxon>Salamandridae</taxon>
        <taxon>Pleurodelinae</taxon>
        <taxon>Pleurodeles</taxon>
    </lineage>
</organism>
<sequence length="102" mass="10980">MCLYACTGYDAELQLAVDALQQILQVQDSPSTMSQDTAYAGPPAGQATPGVATQKVDGKVKNTVRRRKTPASNDGPLIKNGPSRRETPGEFLETLEPDEYNP</sequence>
<dbReference type="EMBL" id="JANPWB010000008">
    <property type="protein sequence ID" value="KAJ1161255.1"/>
    <property type="molecule type" value="Genomic_DNA"/>
</dbReference>
<protein>
    <submittedName>
        <fullName evidence="2">Uncharacterized protein</fullName>
    </submittedName>
</protein>
<evidence type="ECO:0000313" key="3">
    <source>
        <dbReference type="Proteomes" id="UP001066276"/>
    </source>
</evidence>
<feature type="compositionally biased region" description="Acidic residues" evidence="1">
    <location>
        <begin position="93"/>
        <end position="102"/>
    </location>
</feature>
<dbReference type="AlphaFoldDB" id="A0AAV7SD20"/>
<gene>
    <name evidence="2" type="ORF">NDU88_001742</name>
</gene>
<dbReference type="Proteomes" id="UP001066276">
    <property type="component" value="Chromosome 4_2"/>
</dbReference>
<reference evidence="2" key="1">
    <citation type="journal article" date="2022" name="bioRxiv">
        <title>Sequencing and chromosome-scale assembly of the giantPleurodeles waltlgenome.</title>
        <authorList>
            <person name="Brown T."/>
            <person name="Elewa A."/>
            <person name="Iarovenko S."/>
            <person name="Subramanian E."/>
            <person name="Araus A.J."/>
            <person name="Petzold A."/>
            <person name="Susuki M."/>
            <person name="Suzuki K.-i.T."/>
            <person name="Hayashi T."/>
            <person name="Toyoda A."/>
            <person name="Oliveira C."/>
            <person name="Osipova E."/>
            <person name="Leigh N.D."/>
            <person name="Simon A."/>
            <person name="Yun M.H."/>
        </authorList>
    </citation>
    <scope>NUCLEOTIDE SEQUENCE</scope>
    <source>
        <strain evidence="2">20211129_DDA</strain>
        <tissue evidence="2">Liver</tissue>
    </source>
</reference>
<comment type="caution">
    <text evidence="2">The sequence shown here is derived from an EMBL/GenBank/DDBJ whole genome shotgun (WGS) entry which is preliminary data.</text>
</comment>
<feature type="region of interest" description="Disordered" evidence="1">
    <location>
        <begin position="32"/>
        <end position="102"/>
    </location>
</feature>
<accession>A0AAV7SD20</accession>
<evidence type="ECO:0000256" key="1">
    <source>
        <dbReference type="SAM" id="MobiDB-lite"/>
    </source>
</evidence>